<sequence>MVVNTELASSLYLPMLAELIQAERLSQREKLLRLRLKDGSQLNHRPGQFVEVSLFGIGEAPISIASSPSRDGSFELGVRMVGNVTRALHQLQPGDTVGVRGPFGNGFPLSELLRRDLLFVAGGIGLCPLRSMIQYAVDKREQFGKIFLLYGCREPAEQLFPGELDEWRQRPDTQVLESVDRCPLDVAWEGRVGVITTLFPQLEIDPNRTTALVVGPPVMYRYVIAECLKKGIDKNNIFLSLERRMKCGMGFC</sequence>
<dbReference type="InterPro" id="IPR017927">
    <property type="entry name" value="FAD-bd_FR_type"/>
</dbReference>
<dbReference type="GO" id="GO:0016491">
    <property type="term" value="F:oxidoreductase activity"/>
    <property type="evidence" value="ECO:0007669"/>
    <property type="project" value="InterPro"/>
</dbReference>
<dbReference type="EMBL" id="BARU01019948">
    <property type="protein sequence ID" value="GAH58776.1"/>
    <property type="molecule type" value="Genomic_DNA"/>
</dbReference>
<dbReference type="InterPro" id="IPR012165">
    <property type="entry name" value="Cyt_c3_hydrogenase_gsu"/>
</dbReference>
<feature type="domain" description="FAD-binding FR-type" evidence="1">
    <location>
        <begin position="12"/>
        <end position="109"/>
    </location>
</feature>
<dbReference type="PANTHER" id="PTHR43513:SF1">
    <property type="entry name" value="ANAEROBIC SULFITE REDUCTASE SUBUNIT B"/>
    <property type="match status" value="1"/>
</dbReference>
<dbReference type="InterPro" id="IPR001433">
    <property type="entry name" value="OxRdtase_FAD/NAD-bd"/>
</dbReference>
<dbReference type="Pfam" id="PF00175">
    <property type="entry name" value="NAD_binding_1"/>
    <property type="match status" value="1"/>
</dbReference>
<dbReference type="GO" id="GO:0051537">
    <property type="term" value="F:2 iron, 2 sulfur cluster binding"/>
    <property type="evidence" value="ECO:0007669"/>
    <property type="project" value="InterPro"/>
</dbReference>
<gene>
    <name evidence="2" type="ORF">S03H2_32819</name>
</gene>
<protein>
    <recommendedName>
        <fullName evidence="1">FAD-binding FR-type domain-containing protein</fullName>
    </recommendedName>
</protein>
<dbReference type="GO" id="GO:0050660">
    <property type="term" value="F:flavin adenine dinucleotide binding"/>
    <property type="evidence" value="ECO:0007669"/>
    <property type="project" value="InterPro"/>
</dbReference>
<dbReference type="InterPro" id="IPR050353">
    <property type="entry name" value="PyrK_electron_transfer"/>
</dbReference>
<dbReference type="Pfam" id="PF00970">
    <property type="entry name" value="FAD_binding_6"/>
    <property type="match status" value="1"/>
</dbReference>
<comment type="caution">
    <text evidence="2">The sequence shown here is derived from an EMBL/GenBank/DDBJ whole genome shotgun (WGS) entry which is preliminary data.</text>
</comment>
<dbReference type="PRINTS" id="PR00410">
    <property type="entry name" value="PHEHYDRXLASE"/>
</dbReference>
<dbReference type="PIRSF" id="PIRSF006816">
    <property type="entry name" value="Cyc3_hyd_g"/>
    <property type="match status" value="1"/>
</dbReference>
<feature type="non-terminal residue" evidence="2">
    <location>
        <position position="252"/>
    </location>
</feature>
<dbReference type="SUPFAM" id="SSF63380">
    <property type="entry name" value="Riboflavin synthase domain-like"/>
    <property type="match status" value="1"/>
</dbReference>
<dbReference type="GO" id="GO:0006221">
    <property type="term" value="P:pyrimidine nucleotide biosynthetic process"/>
    <property type="evidence" value="ECO:0007669"/>
    <property type="project" value="InterPro"/>
</dbReference>
<evidence type="ECO:0000313" key="2">
    <source>
        <dbReference type="EMBL" id="GAH58776.1"/>
    </source>
</evidence>
<dbReference type="Gene3D" id="3.40.50.80">
    <property type="entry name" value="Nucleotide-binding domain of ferredoxin-NADP reductase (FNR) module"/>
    <property type="match status" value="1"/>
</dbReference>
<dbReference type="InterPro" id="IPR008333">
    <property type="entry name" value="Cbr1-like_FAD-bd_dom"/>
</dbReference>
<organism evidence="2">
    <name type="scientific">marine sediment metagenome</name>
    <dbReference type="NCBI Taxonomy" id="412755"/>
    <lineage>
        <taxon>unclassified sequences</taxon>
        <taxon>metagenomes</taxon>
        <taxon>ecological metagenomes</taxon>
    </lineage>
</organism>
<dbReference type="InterPro" id="IPR039261">
    <property type="entry name" value="FNR_nucleotide-bd"/>
</dbReference>
<reference evidence="2" key="1">
    <citation type="journal article" date="2014" name="Front. Microbiol.">
        <title>High frequency of phylogenetically diverse reductive dehalogenase-homologous genes in deep subseafloor sedimentary metagenomes.</title>
        <authorList>
            <person name="Kawai M."/>
            <person name="Futagami T."/>
            <person name="Toyoda A."/>
            <person name="Takaki Y."/>
            <person name="Nishi S."/>
            <person name="Hori S."/>
            <person name="Arai W."/>
            <person name="Tsubouchi T."/>
            <person name="Morono Y."/>
            <person name="Uchiyama I."/>
            <person name="Ito T."/>
            <person name="Fujiyama A."/>
            <person name="Inagaki F."/>
            <person name="Takami H."/>
        </authorList>
    </citation>
    <scope>NUCLEOTIDE SEQUENCE</scope>
    <source>
        <strain evidence="2">Expedition CK06-06</strain>
    </source>
</reference>
<dbReference type="SUPFAM" id="SSF52343">
    <property type="entry name" value="Ferredoxin reductase-like, C-terminal NADP-linked domain"/>
    <property type="match status" value="1"/>
</dbReference>
<dbReference type="InterPro" id="IPR017938">
    <property type="entry name" value="Riboflavin_synthase-like_b-brl"/>
</dbReference>
<dbReference type="PROSITE" id="PS51384">
    <property type="entry name" value="FAD_FR"/>
    <property type="match status" value="1"/>
</dbReference>
<proteinExistence type="predicted"/>
<evidence type="ECO:0000259" key="1">
    <source>
        <dbReference type="PROSITE" id="PS51384"/>
    </source>
</evidence>
<accession>X1GLH9</accession>
<dbReference type="AlphaFoldDB" id="X1GLH9"/>
<dbReference type="CDD" id="cd06221">
    <property type="entry name" value="sulfite_reductase_like"/>
    <property type="match status" value="1"/>
</dbReference>
<dbReference type="PANTHER" id="PTHR43513">
    <property type="entry name" value="DIHYDROOROTATE DEHYDROGENASE B (NAD(+)), ELECTRON TRANSFER SUBUNIT"/>
    <property type="match status" value="1"/>
</dbReference>
<name>X1GLH9_9ZZZZ</name>
<dbReference type="Gene3D" id="2.40.30.10">
    <property type="entry name" value="Translation factors"/>
    <property type="match status" value="1"/>
</dbReference>